<dbReference type="PROSITE" id="PS50222">
    <property type="entry name" value="EF_HAND_2"/>
    <property type="match status" value="2"/>
</dbReference>
<dbReference type="SUPFAM" id="SSF47473">
    <property type="entry name" value="EF-hand"/>
    <property type="match status" value="1"/>
</dbReference>
<sequence>MENDAADFNESANSVIGLLLLIILDCIIIILENYYISCWQLWRVWLASKCRRVEEVATKKLCIDRNASERLPQEVEMLTDKPEAVSTENACCHNEELSTEELTTVLSVLGTCYDPDGDKLQDKLGSNDITALFEEQEPSFQEVKEAFSVFDQNKDGSIDATELNKVLRTLCFPQASEADCTRMINAFDDNGDGVIDLDEFVRLIASSFS</sequence>
<dbReference type="STRING" id="3988.B9RLX5"/>
<reference evidence="7" key="1">
    <citation type="journal article" date="2010" name="Nat. Biotechnol.">
        <title>Draft genome sequence of the oilseed species Ricinus communis.</title>
        <authorList>
            <person name="Chan A.P."/>
            <person name="Crabtree J."/>
            <person name="Zhao Q."/>
            <person name="Lorenzi H."/>
            <person name="Orvis J."/>
            <person name="Puiu D."/>
            <person name="Melake-Berhan A."/>
            <person name="Jones K.M."/>
            <person name="Redman J."/>
            <person name="Chen G."/>
            <person name="Cahoon E.B."/>
            <person name="Gedil M."/>
            <person name="Stanke M."/>
            <person name="Haas B.J."/>
            <person name="Wortman J.R."/>
            <person name="Fraser-Liggett C.M."/>
            <person name="Ravel J."/>
            <person name="Rabinowicz P.D."/>
        </authorList>
    </citation>
    <scope>NUCLEOTIDE SEQUENCE [LARGE SCALE GENOMIC DNA]</scope>
    <source>
        <strain evidence="7">cv. Hale</strain>
    </source>
</reference>
<evidence type="ECO:0000256" key="2">
    <source>
        <dbReference type="ARBA" id="ARBA00022737"/>
    </source>
</evidence>
<dbReference type="SMART" id="SM00054">
    <property type="entry name" value="EFh"/>
    <property type="match status" value="2"/>
</dbReference>
<name>B9RLX5_RICCO</name>
<dbReference type="InterPro" id="IPR039647">
    <property type="entry name" value="EF_hand_pair_protein_CML-like"/>
</dbReference>
<keyword evidence="1" id="KW-0479">Metal-binding</keyword>
<feature type="domain" description="EF-hand" evidence="5">
    <location>
        <begin position="175"/>
        <end position="209"/>
    </location>
</feature>
<evidence type="ECO:0000313" key="7">
    <source>
        <dbReference type="Proteomes" id="UP000008311"/>
    </source>
</evidence>
<dbReference type="KEGG" id="rcu:8263417"/>
<dbReference type="GO" id="GO:0005509">
    <property type="term" value="F:calcium ion binding"/>
    <property type="evidence" value="ECO:0000318"/>
    <property type="project" value="GO_Central"/>
</dbReference>
<keyword evidence="2" id="KW-0677">Repeat</keyword>
<dbReference type="GO" id="GO:0043226">
    <property type="term" value="C:organelle"/>
    <property type="evidence" value="ECO:0007669"/>
    <property type="project" value="UniProtKB-ARBA"/>
</dbReference>
<dbReference type="PANTHER" id="PTHR10891">
    <property type="entry name" value="EF-HAND CALCIUM-BINDING DOMAIN CONTAINING PROTEIN"/>
    <property type="match status" value="1"/>
</dbReference>
<dbReference type="FunFam" id="1.10.238.10:FF:000178">
    <property type="entry name" value="Calmodulin-2 A"/>
    <property type="match status" value="1"/>
</dbReference>
<evidence type="ECO:0000256" key="3">
    <source>
        <dbReference type="ARBA" id="ARBA00022837"/>
    </source>
</evidence>
<dbReference type="eggNOG" id="KOG0027">
    <property type="taxonomic scope" value="Eukaryota"/>
</dbReference>
<protein>
    <submittedName>
        <fullName evidence="6">Calmodulin, putative</fullName>
    </submittedName>
</protein>
<keyword evidence="3" id="KW-0106">Calcium</keyword>
<feature type="domain" description="EF-hand" evidence="5">
    <location>
        <begin position="138"/>
        <end position="173"/>
    </location>
</feature>
<feature type="transmembrane region" description="Helical" evidence="4">
    <location>
        <begin position="15"/>
        <end position="36"/>
    </location>
</feature>
<dbReference type="InterPro" id="IPR018247">
    <property type="entry name" value="EF_Hand_1_Ca_BS"/>
</dbReference>
<dbReference type="AlphaFoldDB" id="B9RLX5"/>
<dbReference type="InterPro" id="IPR011992">
    <property type="entry name" value="EF-hand-dom_pair"/>
</dbReference>
<dbReference type="Gene3D" id="1.10.238.10">
    <property type="entry name" value="EF-hand"/>
    <property type="match status" value="1"/>
</dbReference>
<evidence type="ECO:0000256" key="4">
    <source>
        <dbReference type="SAM" id="Phobius"/>
    </source>
</evidence>
<dbReference type="PROSITE" id="PS00018">
    <property type="entry name" value="EF_HAND_1"/>
    <property type="match status" value="2"/>
</dbReference>
<evidence type="ECO:0000313" key="6">
    <source>
        <dbReference type="EMBL" id="EEF47850.1"/>
    </source>
</evidence>
<keyword evidence="4" id="KW-0472">Membrane</keyword>
<dbReference type="CDD" id="cd00051">
    <property type="entry name" value="EFh"/>
    <property type="match status" value="1"/>
</dbReference>
<dbReference type="Proteomes" id="UP000008311">
    <property type="component" value="Unassembled WGS sequence"/>
</dbReference>
<organism evidence="6 7">
    <name type="scientific">Ricinus communis</name>
    <name type="common">Castor bean</name>
    <dbReference type="NCBI Taxonomy" id="3988"/>
    <lineage>
        <taxon>Eukaryota</taxon>
        <taxon>Viridiplantae</taxon>
        <taxon>Streptophyta</taxon>
        <taxon>Embryophyta</taxon>
        <taxon>Tracheophyta</taxon>
        <taxon>Spermatophyta</taxon>
        <taxon>Magnoliopsida</taxon>
        <taxon>eudicotyledons</taxon>
        <taxon>Gunneridae</taxon>
        <taxon>Pentapetalae</taxon>
        <taxon>rosids</taxon>
        <taxon>fabids</taxon>
        <taxon>Malpighiales</taxon>
        <taxon>Euphorbiaceae</taxon>
        <taxon>Acalyphoideae</taxon>
        <taxon>Acalypheae</taxon>
        <taxon>Ricinus</taxon>
    </lineage>
</organism>
<keyword evidence="7" id="KW-1185">Reference proteome</keyword>
<dbReference type="Pfam" id="PF13499">
    <property type="entry name" value="EF-hand_7"/>
    <property type="match status" value="1"/>
</dbReference>
<dbReference type="InterPro" id="IPR002048">
    <property type="entry name" value="EF_hand_dom"/>
</dbReference>
<dbReference type="OrthoDB" id="850911at2759"/>
<keyword evidence="4" id="KW-1133">Transmembrane helix</keyword>
<dbReference type="InParanoid" id="B9RLX5"/>
<evidence type="ECO:0000259" key="5">
    <source>
        <dbReference type="PROSITE" id="PS50222"/>
    </source>
</evidence>
<keyword evidence="4" id="KW-0812">Transmembrane</keyword>
<dbReference type="EMBL" id="EQ973788">
    <property type="protein sequence ID" value="EEF47850.1"/>
    <property type="molecule type" value="Genomic_DNA"/>
</dbReference>
<evidence type="ECO:0000256" key="1">
    <source>
        <dbReference type="ARBA" id="ARBA00022723"/>
    </source>
</evidence>
<gene>
    <name evidence="6" type="ORF">RCOM_1471620</name>
</gene>
<proteinExistence type="predicted"/>
<accession>B9RLX5</accession>